<dbReference type="Gene3D" id="3.40.50.150">
    <property type="entry name" value="Vaccinia Virus protein VP39"/>
    <property type="match status" value="1"/>
</dbReference>
<dbReference type="AlphaFoldDB" id="A0A7G9FU76"/>
<dbReference type="SUPFAM" id="SSF53335">
    <property type="entry name" value="S-adenosyl-L-methionine-dependent methyltransferases"/>
    <property type="match status" value="1"/>
</dbReference>
<dbReference type="Pfam" id="PF13489">
    <property type="entry name" value="Methyltransf_23"/>
    <property type="match status" value="1"/>
</dbReference>
<keyword evidence="3" id="KW-0949">S-adenosyl-L-methionine</keyword>
<dbReference type="EMBL" id="CP060633">
    <property type="protein sequence ID" value="QNM02108.1"/>
    <property type="molecule type" value="Genomic_DNA"/>
</dbReference>
<dbReference type="RefSeq" id="WP_249325891.1">
    <property type="nucleotide sequence ID" value="NZ_CP060633.1"/>
</dbReference>
<dbReference type="GO" id="GO:0008168">
    <property type="term" value="F:methyltransferase activity"/>
    <property type="evidence" value="ECO:0007669"/>
    <property type="project" value="UniProtKB-KW"/>
</dbReference>
<dbReference type="GO" id="GO:0032259">
    <property type="term" value="P:methylation"/>
    <property type="evidence" value="ECO:0007669"/>
    <property type="project" value="UniProtKB-KW"/>
</dbReference>
<keyword evidence="2 4" id="KW-0808">Transferase</keyword>
<keyword evidence="1 4" id="KW-0489">Methyltransferase</keyword>
<reference evidence="4 5" key="1">
    <citation type="submission" date="2020-08" db="EMBL/GenBank/DDBJ databases">
        <authorList>
            <person name="Liu C."/>
            <person name="Sun Q."/>
        </authorList>
    </citation>
    <scope>NUCLEOTIDE SEQUENCE [LARGE SCALE GENOMIC DNA]</scope>
    <source>
        <strain evidence="4 5">NSJ-8</strain>
    </source>
</reference>
<gene>
    <name evidence="4" type="ORF">H9Q77_13680</name>
</gene>
<protein>
    <submittedName>
        <fullName evidence="4">Class I SAM-dependent methyltransferase</fullName>
    </submittedName>
</protein>
<name>A0A7G9FU76_9FIRM</name>
<evidence type="ECO:0000313" key="4">
    <source>
        <dbReference type="EMBL" id="QNM02108.1"/>
    </source>
</evidence>
<dbReference type="InterPro" id="IPR029063">
    <property type="entry name" value="SAM-dependent_MTases_sf"/>
</dbReference>
<sequence>MTETIGKVTLNLDKYPGEDYYCDGSVEDEILEIVKKYSTVEYDRIIAERKSWPILYHLSALRENIVDFLPIKKTDKVLEVGSGCGAITGALSRKAGSVTCVDLSKKRSLINAYRHSESENVTIHIGNFTDVEPDLPADYDYICLIGVFEYGQAYIGGSTPYEDFLKILQKHLAPGGRIVIAIENKYGLKYFAGCKEDHLGDWFSGIENYPNGGVVRTFSRKKLEKIFDACSVGERSFYYPYPDYKFMTTVYSDAYLPGRGELSNNLRNFDRDRMLLFDEKSAFDGIVEEGLFSVFSNSYMAIIGKPLELNYARYSNDRAEEFRIRTEILTDTEGKKTVRKYPLTTEAEAHVRHMAEAYEKLKKRYAGSRLDVNVCHPGEEDGIPYAEFEFVSGRPLSELMDECLDRQDIEGFHSLFAEYLERVGFGEEVPVADFDLIFANILVDGDHWTLIDYEWTFDRVIDTKALAFRAIYCYVLENERRNALELDRILDRLDITENEARQYREQEREFQKYVTGQKLSMGEIRNLLGGEIYKPTEWIGRFRQSEGELRVQIYEDKGQGFSEEKSYFPENVYVAEKEAEFTVKFDGNVHYLRLDPAMCSCICKIRELSMNGQPVPLQDKKVFTTNGKILKSEEGADHPSVIFATEDPNMTIRADVLNRQAENTLSVKMEIVQIPQAMAKDMMGVEKKGAAAWVFGQR</sequence>
<accession>A0A7G9FU76</accession>
<dbReference type="KEGG" id="ssun:H9Q77_13680"/>
<organism evidence="4 5">
    <name type="scientific">Simiaoa sunii</name>
    <dbReference type="NCBI Taxonomy" id="2763672"/>
    <lineage>
        <taxon>Bacteria</taxon>
        <taxon>Bacillati</taxon>
        <taxon>Bacillota</taxon>
        <taxon>Clostridia</taxon>
        <taxon>Lachnospirales</taxon>
        <taxon>Lachnospiraceae</taxon>
        <taxon>Simiaoa</taxon>
    </lineage>
</organism>
<dbReference type="CDD" id="cd02440">
    <property type="entry name" value="AdoMet_MTases"/>
    <property type="match status" value="1"/>
</dbReference>
<evidence type="ECO:0000313" key="5">
    <source>
        <dbReference type="Proteomes" id="UP000515981"/>
    </source>
</evidence>
<keyword evidence="5" id="KW-1185">Reference proteome</keyword>
<evidence type="ECO:0000256" key="1">
    <source>
        <dbReference type="ARBA" id="ARBA00022603"/>
    </source>
</evidence>
<evidence type="ECO:0000256" key="2">
    <source>
        <dbReference type="ARBA" id="ARBA00022679"/>
    </source>
</evidence>
<evidence type="ECO:0000256" key="3">
    <source>
        <dbReference type="ARBA" id="ARBA00022691"/>
    </source>
</evidence>
<dbReference type="PANTHER" id="PTHR43464">
    <property type="entry name" value="METHYLTRANSFERASE"/>
    <property type="match status" value="1"/>
</dbReference>
<proteinExistence type="predicted"/>
<dbReference type="Proteomes" id="UP000515981">
    <property type="component" value="Chromosome"/>
</dbReference>
<dbReference type="PANTHER" id="PTHR43464:SF19">
    <property type="entry name" value="UBIQUINONE BIOSYNTHESIS O-METHYLTRANSFERASE, MITOCHONDRIAL"/>
    <property type="match status" value="1"/>
</dbReference>